<evidence type="ECO:0000313" key="1">
    <source>
        <dbReference type="EMBL" id="KAH7946186.1"/>
    </source>
</evidence>
<name>A0ACB8CMJ5_DERSI</name>
<proteinExistence type="predicted"/>
<dbReference type="Proteomes" id="UP000821865">
    <property type="component" value="Chromosome 6"/>
</dbReference>
<evidence type="ECO:0000313" key="2">
    <source>
        <dbReference type="Proteomes" id="UP000821865"/>
    </source>
</evidence>
<protein>
    <submittedName>
        <fullName evidence="1">Uncharacterized protein</fullName>
    </submittedName>
</protein>
<dbReference type="EMBL" id="CM023475">
    <property type="protein sequence ID" value="KAH7946186.1"/>
    <property type="molecule type" value="Genomic_DNA"/>
</dbReference>
<keyword evidence="2" id="KW-1185">Reference proteome</keyword>
<sequence length="195" mass="22166">MSMIFGCSNHSDTRGRKKPTNSNFFSLPKVVENQCERTKALSTKRRSLWLARIKRANLDIENHNLRVCGAHFIAGKPAKLFDETEPDWAPSLLLGYSAMNTDPPRHQRLDKRRAEKRQAEAEKREAELQERRAKADAAATGIQPCADRPLSPHPTGETDQLKTLKVEKKKKKLCAYLSKYEHLVFSSLLADKLLT</sequence>
<comment type="caution">
    <text evidence="1">The sequence shown here is derived from an EMBL/GenBank/DDBJ whole genome shotgun (WGS) entry which is preliminary data.</text>
</comment>
<gene>
    <name evidence="1" type="ORF">HPB49_021225</name>
</gene>
<accession>A0ACB8CMJ5</accession>
<organism evidence="1 2">
    <name type="scientific">Dermacentor silvarum</name>
    <name type="common">Tick</name>
    <dbReference type="NCBI Taxonomy" id="543639"/>
    <lineage>
        <taxon>Eukaryota</taxon>
        <taxon>Metazoa</taxon>
        <taxon>Ecdysozoa</taxon>
        <taxon>Arthropoda</taxon>
        <taxon>Chelicerata</taxon>
        <taxon>Arachnida</taxon>
        <taxon>Acari</taxon>
        <taxon>Parasitiformes</taxon>
        <taxon>Ixodida</taxon>
        <taxon>Ixodoidea</taxon>
        <taxon>Ixodidae</taxon>
        <taxon>Rhipicephalinae</taxon>
        <taxon>Dermacentor</taxon>
    </lineage>
</organism>
<reference evidence="1" key="1">
    <citation type="submission" date="2020-05" db="EMBL/GenBank/DDBJ databases">
        <title>Large-scale comparative analyses of tick genomes elucidate their genetic diversity and vector capacities.</title>
        <authorList>
            <person name="Jia N."/>
            <person name="Wang J."/>
            <person name="Shi W."/>
            <person name="Du L."/>
            <person name="Sun Y."/>
            <person name="Zhan W."/>
            <person name="Jiang J."/>
            <person name="Wang Q."/>
            <person name="Zhang B."/>
            <person name="Ji P."/>
            <person name="Sakyi L.B."/>
            <person name="Cui X."/>
            <person name="Yuan T."/>
            <person name="Jiang B."/>
            <person name="Yang W."/>
            <person name="Lam T.T.-Y."/>
            <person name="Chang Q."/>
            <person name="Ding S."/>
            <person name="Wang X."/>
            <person name="Zhu J."/>
            <person name="Ruan X."/>
            <person name="Zhao L."/>
            <person name="Wei J."/>
            <person name="Que T."/>
            <person name="Du C."/>
            <person name="Cheng J."/>
            <person name="Dai P."/>
            <person name="Han X."/>
            <person name="Huang E."/>
            <person name="Gao Y."/>
            <person name="Liu J."/>
            <person name="Shao H."/>
            <person name="Ye R."/>
            <person name="Li L."/>
            <person name="Wei W."/>
            <person name="Wang X."/>
            <person name="Wang C."/>
            <person name="Yang T."/>
            <person name="Huo Q."/>
            <person name="Li W."/>
            <person name="Guo W."/>
            <person name="Chen H."/>
            <person name="Zhou L."/>
            <person name="Ni X."/>
            <person name="Tian J."/>
            <person name="Zhou Y."/>
            <person name="Sheng Y."/>
            <person name="Liu T."/>
            <person name="Pan Y."/>
            <person name="Xia L."/>
            <person name="Li J."/>
            <person name="Zhao F."/>
            <person name="Cao W."/>
        </authorList>
    </citation>
    <scope>NUCLEOTIDE SEQUENCE</scope>
    <source>
        <strain evidence="1">Dsil-2018</strain>
    </source>
</reference>